<gene>
    <name evidence="2" type="ORF">M2280_004716</name>
</gene>
<accession>A0ABT6MGL7</accession>
<reference evidence="2 3" key="1">
    <citation type="submission" date="2023-04" db="EMBL/GenBank/DDBJ databases">
        <title>Forest soil microbial communities from Buena Vista Peninsula, Colon Province, Panama.</title>
        <authorList>
            <person name="Bouskill N."/>
        </authorList>
    </citation>
    <scope>NUCLEOTIDE SEQUENCE [LARGE SCALE GENOMIC DNA]</scope>
    <source>
        <strain evidence="2 3">CFH S0262</strain>
    </source>
</reference>
<evidence type="ECO:0000313" key="2">
    <source>
        <dbReference type="EMBL" id="MDH6283468.1"/>
    </source>
</evidence>
<proteinExistence type="predicted"/>
<evidence type="ECO:0000256" key="1">
    <source>
        <dbReference type="SAM" id="MobiDB-lite"/>
    </source>
</evidence>
<feature type="region of interest" description="Disordered" evidence="1">
    <location>
        <begin position="1"/>
        <end position="28"/>
    </location>
</feature>
<organism evidence="2 3">
    <name type="scientific">Prescottella agglutinans</name>
    <dbReference type="NCBI Taxonomy" id="1644129"/>
    <lineage>
        <taxon>Bacteria</taxon>
        <taxon>Bacillati</taxon>
        <taxon>Actinomycetota</taxon>
        <taxon>Actinomycetes</taxon>
        <taxon>Mycobacteriales</taxon>
        <taxon>Nocardiaceae</taxon>
        <taxon>Prescottella</taxon>
    </lineage>
</organism>
<dbReference type="EMBL" id="JARXVC010000014">
    <property type="protein sequence ID" value="MDH6283468.1"/>
    <property type="molecule type" value="Genomic_DNA"/>
</dbReference>
<evidence type="ECO:0008006" key="4">
    <source>
        <dbReference type="Google" id="ProtNLM"/>
    </source>
</evidence>
<dbReference type="Proteomes" id="UP001160334">
    <property type="component" value="Unassembled WGS sequence"/>
</dbReference>
<comment type="caution">
    <text evidence="2">The sequence shown here is derived from an EMBL/GenBank/DDBJ whole genome shotgun (WGS) entry which is preliminary data.</text>
</comment>
<name>A0ABT6MGL7_9NOCA</name>
<evidence type="ECO:0000313" key="3">
    <source>
        <dbReference type="Proteomes" id="UP001160334"/>
    </source>
</evidence>
<keyword evidence="3" id="KW-1185">Reference proteome</keyword>
<sequence>MHHSTIHSPGGIRPVSGQSRREHLRGRSAAGRARALEIVGILYRCEPDAAAQLLMRHWQENNLEIAALAEAAVAVVDGASGEPDTNVQAARAAHFWLREIRRLGRRHRGSDRWMRHVPATGTCVAGPQTEARKSSVRQSDPNRVDFLTRV</sequence>
<protein>
    <recommendedName>
        <fullName evidence="4">ANTAR domain-containing protein</fullName>
    </recommendedName>
</protein>
<dbReference type="RefSeq" id="WP_280762738.1">
    <property type="nucleotide sequence ID" value="NZ_JARXVC010000014.1"/>
</dbReference>